<dbReference type="CDD" id="cd23507">
    <property type="entry name" value="hydrophobin_I"/>
    <property type="match status" value="1"/>
</dbReference>
<dbReference type="InterPro" id="IPR001338">
    <property type="entry name" value="Class_I_Hydrophobin"/>
</dbReference>
<reference evidence="7 8" key="1">
    <citation type="journal article" date="2015" name="Biotechnol. Biofuels">
        <title>Enhanced degradation of softwood versus hardwood by the white-rot fungus Pycnoporus coccineus.</title>
        <authorList>
            <person name="Couturier M."/>
            <person name="Navarro D."/>
            <person name="Chevret D."/>
            <person name="Henrissat B."/>
            <person name="Piumi F."/>
            <person name="Ruiz-Duenas F.J."/>
            <person name="Martinez A.T."/>
            <person name="Grigoriev I.V."/>
            <person name="Riley R."/>
            <person name="Lipzen A."/>
            <person name="Berrin J.G."/>
            <person name="Master E.R."/>
            <person name="Rosso M.N."/>
        </authorList>
    </citation>
    <scope>NUCLEOTIDE SEQUENCE [LARGE SCALE GENOMIC DNA]</scope>
    <source>
        <strain evidence="7 8">BRFM310</strain>
    </source>
</reference>
<gene>
    <name evidence="7" type="ORF">PYCCODRAFT_1435824</name>
</gene>
<evidence type="ECO:0000256" key="1">
    <source>
        <dbReference type="ARBA" id="ARBA00004191"/>
    </source>
</evidence>
<name>A0A1Y2ILZ3_TRAC3</name>
<feature type="chain" id="PRO_5013988204" description="Hydrophobin" evidence="6">
    <location>
        <begin position="20"/>
        <end position="102"/>
    </location>
</feature>
<keyword evidence="4 6" id="KW-0964">Secreted</keyword>
<dbReference type="Proteomes" id="UP000193067">
    <property type="component" value="Unassembled WGS sequence"/>
</dbReference>
<evidence type="ECO:0000256" key="3">
    <source>
        <dbReference type="ARBA" id="ARBA00022512"/>
    </source>
</evidence>
<dbReference type="STRING" id="1353009.A0A1Y2ILZ3"/>
<evidence type="ECO:0000313" key="7">
    <source>
        <dbReference type="EMBL" id="OSD02155.1"/>
    </source>
</evidence>
<dbReference type="EMBL" id="KZ084107">
    <property type="protein sequence ID" value="OSD02155.1"/>
    <property type="molecule type" value="Genomic_DNA"/>
</dbReference>
<keyword evidence="8" id="KW-1185">Reference proteome</keyword>
<evidence type="ECO:0000256" key="4">
    <source>
        <dbReference type="ARBA" id="ARBA00022525"/>
    </source>
</evidence>
<feature type="signal peptide" evidence="6">
    <location>
        <begin position="1"/>
        <end position="19"/>
    </location>
</feature>
<keyword evidence="3 6" id="KW-0134">Cell wall</keyword>
<proteinExistence type="inferred from homology"/>
<comment type="similarity">
    <text evidence="2 6">Belongs to the fungal hydrophobin family.</text>
</comment>
<comment type="subcellular location">
    <subcellularLocation>
        <location evidence="1 6">Secreted</location>
        <location evidence="1 6">Cell wall</location>
    </subcellularLocation>
</comment>
<evidence type="ECO:0000256" key="2">
    <source>
        <dbReference type="ARBA" id="ARBA00010446"/>
    </source>
</evidence>
<dbReference type="GO" id="GO:0005199">
    <property type="term" value="F:structural constituent of cell wall"/>
    <property type="evidence" value="ECO:0007669"/>
    <property type="project" value="InterPro"/>
</dbReference>
<dbReference type="SMART" id="SM00075">
    <property type="entry name" value="HYDRO"/>
    <property type="match status" value="1"/>
</dbReference>
<evidence type="ECO:0000256" key="6">
    <source>
        <dbReference type="RuleBase" id="RU365009"/>
    </source>
</evidence>
<dbReference type="Pfam" id="PF01185">
    <property type="entry name" value="Hydrophobin"/>
    <property type="match status" value="1"/>
</dbReference>
<dbReference type="PROSITE" id="PS51257">
    <property type="entry name" value="PROKAR_LIPOPROTEIN"/>
    <property type="match status" value="1"/>
</dbReference>
<evidence type="ECO:0000256" key="5">
    <source>
        <dbReference type="ARBA" id="ARBA00023157"/>
    </source>
</evidence>
<evidence type="ECO:0000313" key="8">
    <source>
        <dbReference type="Proteomes" id="UP000193067"/>
    </source>
</evidence>
<dbReference type="GO" id="GO:0009277">
    <property type="term" value="C:fungal-type cell wall"/>
    <property type="evidence" value="ECO:0007669"/>
    <property type="project" value="InterPro"/>
</dbReference>
<dbReference type="OrthoDB" id="4225815at2759"/>
<dbReference type="AlphaFoldDB" id="A0A1Y2ILZ3"/>
<protein>
    <recommendedName>
        <fullName evidence="6">Hydrophobin</fullName>
    </recommendedName>
</protein>
<accession>A0A1Y2ILZ3</accession>
<sequence>MFARLAALAVLTLPALVAAQSCNTGAIQCCNTVQWATDPQASAILGLIDVVIDDLDVLVGINCSPISVIGVGGGTSCDSHPVCCENNSFGSLISIGCVPVVV</sequence>
<keyword evidence="5 6" id="KW-1015">Disulfide bond</keyword>
<keyword evidence="6" id="KW-0732">Signal</keyword>
<organism evidence="7 8">
    <name type="scientific">Trametes coccinea (strain BRFM310)</name>
    <name type="common">Pycnoporus coccineus</name>
    <dbReference type="NCBI Taxonomy" id="1353009"/>
    <lineage>
        <taxon>Eukaryota</taxon>
        <taxon>Fungi</taxon>
        <taxon>Dikarya</taxon>
        <taxon>Basidiomycota</taxon>
        <taxon>Agaricomycotina</taxon>
        <taxon>Agaricomycetes</taxon>
        <taxon>Polyporales</taxon>
        <taxon>Polyporaceae</taxon>
        <taxon>Trametes</taxon>
    </lineage>
</organism>